<proteinExistence type="predicted"/>
<protein>
    <recommendedName>
        <fullName evidence="3">Lipoprotein</fullName>
    </recommendedName>
</protein>
<comment type="caution">
    <text evidence="1">The sequence shown here is derived from an EMBL/GenBank/DDBJ whole genome shotgun (WGS) entry which is preliminary data.</text>
</comment>
<gene>
    <name evidence="1" type="ORF">JIN85_00315</name>
</gene>
<reference evidence="1" key="1">
    <citation type="submission" date="2021-01" db="EMBL/GenBank/DDBJ databases">
        <title>Modified the classification status of verrucomicrobia.</title>
        <authorList>
            <person name="Feng X."/>
        </authorList>
    </citation>
    <scope>NUCLEOTIDE SEQUENCE</scope>
    <source>
        <strain evidence="1">KCTC 22041</strain>
    </source>
</reference>
<evidence type="ECO:0000313" key="2">
    <source>
        <dbReference type="Proteomes" id="UP000603141"/>
    </source>
</evidence>
<dbReference type="EMBL" id="JAENIJ010000001">
    <property type="protein sequence ID" value="MBK1880832.1"/>
    <property type="molecule type" value="Genomic_DNA"/>
</dbReference>
<dbReference type="RefSeq" id="WP_200266422.1">
    <property type="nucleotide sequence ID" value="NZ_JAENIJ010000001.1"/>
</dbReference>
<keyword evidence="2" id="KW-1185">Reference proteome</keyword>
<evidence type="ECO:0008006" key="3">
    <source>
        <dbReference type="Google" id="ProtNLM"/>
    </source>
</evidence>
<dbReference type="PROSITE" id="PS51257">
    <property type="entry name" value="PROKAR_LIPOPROTEIN"/>
    <property type="match status" value="1"/>
</dbReference>
<evidence type="ECO:0000313" key="1">
    <source>
        <dbReference type="EMBL" id="MBK1880832.1"/>
    </source>
</evidence>
<dbReference type="AlphaFoldDB" id="A0A934S1X0"/>
<accession>A0A934S1X0</accession>
<sequence>MTKILCHTFIGLLTLGISGCVNSSQSDKPSAWPEKVMSFDENRFVGVYENQGATDPESDQSEHSNQLFDYLANDGQFKGRRGKYVAIAYSPDQETLEITLLDKSRRRMDFIALKKNNNYTFTEGTIRIKGRNYIGGNVGGGFEWFDFKLSKNSSDGLLGEDSRRGAALLFYFLPIAGERTDWLLWPRAGQ</sequence>
<dbReference type="Proteomes" id="UP000603141">
    <property type="component" value="Unassembled WGS sequence"/>
</dbReference>
<name>A0A934S1X0_9BACT</name>
<organism evidence="1 2">
    <name type="scientific">Luteolibacter pohnpeiensis</name>
    <dbReference type="NCBI Taxonomy" id="454153"/>
    <lineage>
        <taxon>Bacteria</taxon>
        <taxon>Pseudomonadati</taxon>
        <taxon>Verrucomicrobiota</taxon>
        <taxon>Verrucomicrobiia</taxon>
        <taxon>Verrucomicrobiales</taxon>
        <taxon>Verrucomicrobiaceae</taxon>
        <taxon>Luteolibacter</taxon>
    </lineage>
</organism>